<sequence length="256" mass="30539">MLNNDRIIIKNQKGNKNKSNLLDFLPLKRYKVFSIDETTSSDTVQELITIAKKTYMMTLFPYDHEKSNIHYLQIELIQDEISIIINIAFFLGYNIVLPDIDELLSIIFHRSKSIQIWGTSERFNYDYGFNLIYSPYNMEKCHFVNIQDLFKIWYNNTFQHNENCGQLLDYNEIDGPLCTCSYRPLKCSTDQWSLKDAITYTFQENLENINISLYECQAITKCATIINEKWHYKKVQDYIKTNHMIQNVMFKSFFFY</sequence>
<accession>A0A819QA92</accession>
<gene>
    <name evidence="1" type="ORF">OXD698_LOCUS31140</name>
</gene>
<organism evidence="1 2">
    <name type="scientific">Adineta steineri</name>
    <dbReference type="NCBI Taxonomy" id="433720"/>
    <lineage>
        <taxon>Eukaryota</taxon>
        <taxon>Metazoa</taxon>
        <taxon>Spiralia</taxon>
        <taxon>Gnathifera</taxon>
        <taxon>Rotifera</taxon>
        <taxon>Eurotatoria</taxon>
        <taxon>Bdelloidea</taxon>
        <taxon>Adinetida</taxon>
        <taxon>Adinetidae</taxon>
        <taxon>Adineta</taxon>
    </lineage>
</organism>
<protein>
    <submittedName>
        <fullName evidence="1">Uncharacterized protein</fullName>
    </submittedName>
</protein>
<evidence type="ECO:0000313" key="1">
    <source>
        <dbReference type="EMBL" id="CAF4028228.1"/>
    </source>
</evidence>
<dbReference type="Proteomes" id="UP000663844">
    <property type="component" value="Unassembled WGS sequence"/>
</dbReference>
<comment type="caution">
    <text evidence="1">The sequence shown here is derived from an EMBL/GenBank/DDBJ whole genome shotgun (WGS) entry which is preliminary data.</text>
</comment>
<name>A0A819QA92_9BILA</name>
<reference evidence="1" key="1">
    <citation type="submission" date="2021-02" db="EMBL/GenBank/DDBJ databases">
        <authorList>
            <person name="Nowell W R."/>
        </authorList>
    </citation>
    <scope>NUCLEOTIDE SEQUENCE</scope>
</reference>
<dbReference type="AlphaFoldDB" id="A0A819QA92"/>
<dbReference type="EMBL" id="CAJOAZ010003795">
    <property type="protein sequence ID" value="CAF4028228.1"/>
    <property type="molecule type" value="Genomic_DNA"/>
</dbReference>
<proteinExistence type="predicted"/>
<evidence type="ECO:0000313" key="2">
    <source>
        <dbReference type="Proteomes" id="UP000663844"/>
    </source>
</evidence>